<feature type="signal peptide" evidence="1">
    <location>
        <begin position="1"/>
        <end position="22"/>
    </location>
</feature>
<evidence type="ECO:0000313" key="3">
    <source>
        <dbReference type="Proteomes" id="UP000576082"/>
    </source>
</evidence>
<proteinExistence type="predicted"/>
<sequence>MIFNRYKSILLALVFSSFFACKTEVDDFQPSNGQAKDGKALDFTTYVALGNSLTAGYTDNAWVGTAQANSYPQLIANSLQSVGMGAQGFTQPLVSNSGASYFGAQMELVNGDGININIKVPVGVEGKRAASDIKAGQFHNMAVPGIRAVDMATPGYGIANELFGYFSSEQTATVLADAVAANPTFFSMWLGANDVLGYATSGGSYGNGAISSQSDYEASIEQILDGMTSNGAKGVVLNIPNIMDTPLFNFVPSTLEGILALQGLPLNEQTLGLVNSYLAAAFDPLIKSQVEPTVTALVTPSIPADNPQVNVVAAAAQTAPTIGKDPNNPVELSYTVIFLQLTAAGQSPADAMAYLATAEGQAQILELAGIGCNIGWATSTVEAAVTESVATVSTGFKALGYYPVFTQENNQMPIYDENSPTMMVQTKPGAKFTLNAQGKVGALLSLIIDGGELDLENIKDVLPVPAEGEALTAVDAEEVVEAITGYNTYLEAEASDRDLAFLDTKSLMDKVNSEGITVGYTTFTGDYVTGFLFSLDGAHLTQKGYAVIGKFTIDAINLHYGARIPTIETDSYPAVETQQPTPSN</sequence>
<comment type="caution">
    <text evidence="2">The sequence shown here is derived from an EMBL/GenBank/DDBJ whole genome shotgun (WGS) entry which is preliminary data.</text>
</comment>
<accession>A0A7X9P183</accession>
<dbReference type="EMBL" id="JABANE010000013">
    <property type="protein sequence ID" value="NME67689.1"/>
    <property type="molecule type" value="Genomic_DNA"/>
</dbReference>
<gene>
    <name evidence="2" type="ORF">HHU12_06900</name>
</gene>
<reference evidence="2 3" key="1">
    <citation type="submission" date="2020-04" db="EMBL/GenBank/DDBJ databases">
        <title>Flammeovirga sp. SR4, a novel species isolated from seawater.</title>
        <authorList>
            <person name="Wang X."/>
        </authorList>
    </citation>
    <scope>NUCLEOTIDE SEQUENCE [LARGE SCALE GENOMIC DNA]</scope>
    <source>
        <strain evidence="2 3">ATCC 23126</strain>
    </source>
</reference>
<evidence type="ECO:0000313" key="2">
    <source>
        <dbReference type="EMBL" id="NME67689.1"/>
    </source>
</evidence>
<evidence type="ECO:0000256" key="1">
    <source>
        <dbReference type="SAM" id="SignalP"/>
    </source>
</evidence>
<protein>
    <recommendedName>
        <fullName evidence="4">G-D-S-L family lipolytic protein</fullName>
    </recommendedName>
</protein>
<dbReference type="Pfam" id="PF00657">
    <property type="entry name" value="Lipase_GDSL"/>
    <property type="match status" value="1"/>
</dbReference>
<keyword evidence="3" id="KW-1185">Reference proteome</keyword>
<dbReference type="SUPFAM" id="SSF52266">
    <property type="entry name" value="SGNH hydrolase"/>
    <property type="match status" value="2"/>
</dbReference>
<dbReference type="InterPro" id="IPR001087">
    <property type="entry name" value="GDSL"/>
</dbReference>
<dbReference type="RefSeq" id="WP_169656018.1">
    <property type="nucleotide sequence ID" value="NZ_JABANE010000013.1"/>
</dbReference>
<keyword evidence="1" id="KW-0732">Signal</keyword>
<dbReference type="Gene3D" id="3.40.50.1110">
    <property type="entry name" value="SGNH hydrolase"/>
    <property type="match status" value="2"/>
</dbReference>
<name>A0A7X9P183_9BACT</name>
<dbReference type="InterPro" id="IPR036514">
    <property type="entry name" value="SGNH_hydro_sf"/>
</dbReference>
<dbReference type="Proteomes" id="UP000576082">
    <property type="component" value="Unassembled WGS sequence"/>
</dbReference>
<dbReference type="PROSITE" id="PS51257">
    <property type="entry name" value="PROKAR_LIPOPROTEIN"/>
    <property type="match status" value="1"/>
</dbReference>
<organism evidence="2 3">
    <name type="scientific">Flammeovirga aprica JL-4</name>
    <dbReference type="NCBI Taxonomy" id="694437"/>
    <lineage>
        <taxon>Bacteria</taxon>
        <taxon>Pseudomonadati</taxon>
        <taxon>Bacteroidota</taxon>
        <taxon>Cytophagia</taxon>
        <taxon>Cytophagales</taxon>
        <taxon>Flammeovirgaceae</taxon>
        <taxon>Flammeovirga</taxon>
    </lineage>
</organism>
<evidence type="ECO:0008006" key="4">
    <source>
        <dbReference type="Google" id="ProtNLM"/>
    </source>
</evidence>
<feature type="chain" id="PRO_5031291066" description="G-D-S-L family lipolytic protein" evidence="1">
    <location>
        <begin position="23"/>
        <end position="584"/>
    </location>
</feature>
<dbReference type="AlphaFoldDB" id="A0A7X9P183"/>
<dbReference type="GO" id="GO:0016788">
    <property type="term" value="F:hydrolase activity, acting on ester bonds"/>
    <property type="evidence" value="ECO:0007669"/>
    <property type="project" value="InterPro"/>
</dbReference>